<keyword evidence="2" id="KW-1185">Reference proteome</keyword>
<proteinExistence type="predicted"/>
<protein>
    <submittedName>
        <fullName evidence="1">Uncharacterized protein</fullName>
    </submittedName>
</protein>
<sequence length="28" mass="3311">MEMEPAISQSYVLKARRQLQQEFETALI</sequence>
<comment type="caution">
    <text evidence="1">The sequence shown here is derived from an EMBL/GenBank/DDBJ whole genome shotgun (WGS) entry which is preliminary data.</text>
</comment>
<reference evidence="1 2" key="1">
    <citation type="submission" date="2013-09" db="EMBL/GenBank/DDBJ databases">
        <title>Corchorus capsularis genome sequencing.</title>
        <authorList>
            <person name="Alam M."/>
            <person name="Haque M.S."/>
            <person name="Islam M.S."/>
            <person name="Emdad E.M."/>
            <person name="Islam M.M."/>
            <person name="Ahmed B."/>
            <person name="Halim A."/>
            <person name="Hossen Q.M.M."/>
            <person name="Hossain M.Z."/>
            <person name="Ahmed R."/>
            <person name="Khan M.M."/>
            <person name="Islam R."/>
            <person name="Rashid M.M."/>
            <person name="Khan S.A."/>
            <person name="Rahman M.S."/>
            <person name="Alam M."/>
        </authorList>
    </citation>
    <scope>NUCLEOTIDE SEQUENCE [LARGE SCALE GENOMIC DNA]</scope>
    <source>
        <strain evidence="2">cv. CVL-1</strain>
        <tissue evidence="1">Whole seedling</tissue>
    </source>
</reference>
<dbReference type="Proteomes" id="UP000188268">
    <property type="component" value="Unassembled WGS sequence"/>
</dbReference>
<evidence type="ECO:0000313" key="1">
    <source>
        <dbReference type="EMBL" id="OMO68970.1"/>
    </source>
</evidence>
<organism evidence="1 2">
    <name type="scientific">Corchorus capsularis</name>
    <name type="common">Jute</name>
    <dbReference type="NCBI Taxonomy" id="210143"/>
    <lineage>
        <taxon>Eukaryota</taxon>
        <taxon>Viridiplantae</taxon>
        <taxon>Streptophyta</taxon>
        <taxon>Embryophyta</taxon>
        <taxon>Tracheophyta</taxon>
        <taxon>Spermatophyta</taxon>
        <taxon>Magnoliopsida</taxon>
        <taxon>eudicotyledons</taxon>
        <taxon>Gunneridae</taxon>
        <taxon>Pentapetalae</taxon>
        <taxon>rosids</taxon>
        <taxon>malvids</taxon>
        <taxon>Malvales</taxon>
        <taxon>Malvaceae</taxon>
        <taxon>Grewioideae</taxon>
        <taxon>Apeibeae</taxon>
        <taxon>Corchorus</taxon>
    </lineage>
</organism>
<dbReference type="AlphaFoldDB" id="A0A1R3HF49"/>
<gene>
    <name evidence="1" type="ORF">CCACVL1_19739</name>
</gene>
<accession>A0A1R3HF49</accession>
<dbReference type="Gramene" id="OMO68970">
    <property type="protein sequence ID" value="OMO68970"/>
    <property type="gene ID" value="CCACVL1_19739"/>
</dbReference>
<name>A0A1R3HF49_COCAP</name>
<dbReference type="EMBL" id="AWWV01012126">
    <property type="protein sequence ID" value="OMO68970.1"/>
    <property type="molecule type" value="Genomic_DNA"/>
</dbReference>
<evidence type="ECO:0000313" key="2">
    <source>
        <dbReference type="Proteomes" id="UP000188268"/>
    </source>
</evidence>